<keyword evidence="5 6" id="KW-0472">Membrane</keyword>
<comment type="caution">
    <text evidence="6">Lacks conserved residue(s) required for the propagation of feature annotation.</text>
</comment>
<dbReference type="InterPro" id="IPR015414">
    <property type="entry name" value="TMEM64"/>
</dbReference>
<reference evidence="7 8" key="1">
    <citation type="submission" date="2017-01" db="EMBL/GenBank/DDBJ databases">
        <title>The cable genome- insights into the physiology and evolution of filamentous bacteria capable of sulfide oxidation via long distance electron transfer.</title>
        <authorList>
            <person name="Schreiber L."/>
            <person name="Bjerg J.T."/>
            <person name="Boggild A."/>
            <person name="Van De Vossenberg J."/>
            <person name="Meysman F."/>
            <person name="Nielsen L.P."/>
            <person name="Schramm A."/>
            <person name="Kjeldsen K.U."/>
        </authorList>
    </citation>
    <scope>NUCLEOTIDE SEQUENCE [LARGE SCALE GENOMIC DNA]</scope>
    <source>
        <strain evidence="7">A5</strain>
    </source>
</reference>
<dbReference type="GO" id="GO:0005886">
    <property type="term" value="C:plasma membrane"/>
    <property type="evidence" value="ECO:0007669"/>
    <property type="project" value="UniProtKB-SubCell"/>
</dbReference>
<gene>
    <name evidence="7" type="ORF">VU01_101618</name>
</gene>
<feature type="transmembrane region" description="Helical" evidence="6">
    <location>
        <begin position="56"/>
        <end position="82"/>
    </location>
</feature>
<evidence type="ECO:0000256" key="3">
    <source>
        <dbReference type="ARBA" id="ARBA00022692"/>
    </source>
</evidence>
<proteinExistence type="inferred from homology"/>
<evidence type="ECO:0000256" key="1">
    <source>
        <dbReference type="ARBA" id="ARBA00004651"/>
    </source>
</evidence>
<accession>A0A444JH26</accession>
<comment type="similarity">
    <text evidence="6">Belongs to the TVP38/TMEM64 family.</text>
</comment>
<name>A0A444JH26_9BACT</name>
<evidence type="ECO:0000256" key="6">
    <source>
        <dbReference type="RuleBase" id="RU366058"/>
    </source>
</evidence>
<dbReference type="AlphaFoldDB" id="A0A444JH26"/>
<evidence type="ECO:0000256" key="4">
    <source>
        <dbReference type="ARBA" id="ARBA00022989"/>
    </source>
</evidence>
<keyword evidence="4 6" id="KW-1133">Transmembrane helix</keyword>
<evidence type="ECO:0000256" key="5">
    <source>
        <dbReference type="ARBA" id="ARBA00023136"/>
    </source>
</evidence>
<dbReference type="PANTHER" id="PTHR12677">
    <property type="entry name" value="GOLGI APPARATUS MEMBRANE PROTEIN TVP38-RELATED"/>
    <property type="match status" value="1"/>
</dbReference>
<feature type="transmembrane region" description="Helical" evidence="6">
    <location>
        <begin position="88"/>
        <end position="112"/>
    </location>
</feature>
<evidence type="ECO:0000313" key="7">
    <source>
        <dbReference type="EMBL" id="RWX52383.1"/>
    </source>
</evidence>
<keyword evidence="3 6" id="KW-0812">Transmembrane</keyword>
<sequence>MKQLRDKKRQGKIALLLVAAALAVLFIIFDGQQYLSLTFLKSSRQLLQSFYIEHQLLTIAGYMLLYILITALSLPGALIMSLGGGALFGLWLGFLLVSFASTVGATLAFLGARFLFKDAIQKGFGEKLTAINKGIKQDGAF</sequence>
<comment type="subcellular location">
    <subcellularLocation>
        <location evidence="1 6">Cell membrane</location>
        <topology evidence="1 6">Multi-pass membrane protein</topology>
    </subcellularLocation>
</comment>
<feature type="non-terminal residue" evidence="7">
    <location>
        <position position="141"/>
    </location>
</feature>
<evidence type="ECO:0000256" key="2">
    <source>
        <dbReference type="ARBA" id="ARBA00022475"/>
    </source>
</evidence>
<organism evidence="7 8">
    <name type="scientific">Candidatus Electrothrix marina</name>
    <dbReference type="NCBI Taxonomy" id="1859130"/>
    <lineage>
        <taxon>Bacteria</taxon>
        <taxon>Pseudomonadati</taxon>
        <taxon>Thermodesulfobacteriota</taxon>
        <taxon>Desulfobulbia</taxon>
        <taxon>Desulfobulbales</taxon>
        <taxon>Desulfobulbaceae</taxon>
        <taxon>Candidatus Electrothrix</taxon>
    </lineage>
</organism>
<evidence type="ECO:0000313" key="8">
    <source>
        <dbReference type="Proteomes" id="UP000288892"/>
    </source>
</evidence>
<keyword evidence="2 6" id="KW-1003">Cell membrane</keyword>
<dbReference type="PANTHER" id="PTHR12677:SF59">
    <property type="entry name" value="GOLGI APPARATUS MEMBRANE PROTEIN TVP38-RELATED"/>
    <property type="match status" value="1"/>
</dbReference>
<comment type="caution">
    <text evidence="7">The sequence shown here is derived from an EMBL/GenBank/DDBJ whole genome shotgun (WGS) entry which is preliminary data.</text>
</comment>
<dbReference type="EMBL" id="MTKS01000016">
    <property type="protein sequence ID" value="RWX52383.1"/>
    <property type="molecule type" value="Genomic_DNA"/>
</dbReference>
<protein>
    <recommendedName>
        <fullName evidence="6">TVP38/TMEM64 family membrane protein</fullName>
    </recommendedName>
</protein>
<dbReference type="Proteomes" id="UP000288892">
    <property type="component" value="Unassembled WGS sequence"/>
</dbReference>
<feature type="transmembrane region" description="Helical" evidence="6">
    <location>
        <begin position="13"/>
        <end position="35"/>
    </location>
</feature>
<keyword evidence="8" id="KW-1185">Reference proteome</keyword>